<dbReference type="InParanoid" id="M1DRR7"/>
<evidence type="ECO:0000313" key="2">
    <source>
        <dbReference type="EnsemblPlants" id="PGSC0003DMT400093340"/>
    </source>
</evidence>
<feature type="region of interest" description="Disordered" evidence="1">
    <location>
        <begin position="1"/>
        <end position="32"/>
    </location>
</feature>
<dbReference type="Gramene" id="PGSC0003DMT400093340">
    <property type="protein sequence ID" value="PGSC0003DMT400093340"/>
    <property type="gene ID" value="PGSC0003DMG400042911"/>
</dbReference>
<dbReference type="AlphaFoldDB" id="M1DRR7"/>
<proteinExistence type="predicted"/>
<sequence length="183" mass="20990">MDSKSENLTFSLKNGEKLSRKHMRSSPSSQEQNMQKITILGFISDLIRGWPAMAAPSCYSVPALAACPERMSDFKSFKPPFHNTPSSHDTKKLPVHAKINFESSTCPSRCSWETKVVCEILYVTITSTKSHHDGRLPCLAALYLFMHYHYFDLYDLVDYLLAHLVDVLDHYYHYPRIFPAEVI</sequence>
<protein>
    <submittedName>
        <fullName evidence="2">'chromo' domain containing protein</fullName>
    </submittedName>
</protein>
<name>M1DRR7_SOLTU</name>
<dbReference type="Proteomes" id="UP000011115">
    <property type="component" value="Unassembled WGS sequence"/>
</dbReference>
<reference evidence="2" key="2">
    <citation type="submission" date="2015-06" db="UniProtKB">
        <authorList>
            <consortium name="EnsemblPlants"/>
        </authorList>
    </citation>
    <scope>IDENTIFICATION</scope>
    <source>
        <strain evidence="2">DM1-3 516 R44</strain>
    </source>
</reference>
<reference evidence="3" key="1">
    <citation type="journal article" date="2011" name="Nature">
        <title>Genome sequence and analysis of the tuber crop potato.</title>
        <authorList>
            <consortium name="The Potato Genome Sequencing Consortium"/>
        </authorList>
    </citation>
    <scope>NUCLEOTIDE SEQUENCE [LARGE SCALE GENOMIC DNA]</scope>
    <source>
        <strain evidence="3">cv. DM1-3 516 R44</strain>
    </source>
</reference>
<accession>M1DRR7</accession>
<feature type="compositionally biased region" description="Polar residues" evidence="1">
    <location>
        <begin position="1"/>
        <end position="12"/>
    </location>
</feature>
<evidence type="ECO:0000313" key="3">
    <source>
        <dbReference type="Proteomes" id="UP000011115"/>
    </source>
</evidence>
<dbReference type="EnsemblPlants" id="PGSC0003DMT400093340">
    <property type="protein sequence ID" value="PGSC0003DMT400093340"/>
    <property type="gene ID" value="PGSC0003DMG400042911"/>
</dbReference>
<evidence type="ECO:0000256" key="1">
    <source>
        <dbReference type="SAM" id="MobiDB-lite"/>
    </source>
</evidence>
<dbReference type="PaxDb" id="4113-PGSC0003DMT400093340"/>
<organism evidence="2 3">
    <name type="scientific">Solanum tuberosum</name>
    <name type="common">Potato</name>
    <dbReference type="NCBI Taxonomy" id="4113"/>
    <lineage>
        <taxon>Eukaryota</taxon>
        <taxon>Viridiplantae</taxon>
        <taxon>Streptophyta</taxon>
        <taxon>Embryophyta</taxon>
        <taxon>Tracheophyta</taxon>
        <taxon>Spermatophyta</taxon>
        <taxon>Magnoliopsida</taxon>
        <taxon>eudicotyledons</taxon>
        <taxon>Gunneridae</taxon>
        <taxon>Pentapetalae</taxon>
        <taxon>asterids</taxon>
        <taxon>lamiids</taxon>
        <taxon>Solanales</taxon>
        <taxon>Solanaceae</taxon>
        <taxon>Solanoideae</taxon>
        <taxon>Solaneae</taxon>
        <taxon>Solanum</taxon>
    </lineage>
</organism>
<dbReference type="HOGENOM" id="CLU_1477566_0_0_1"/>
<keyword evidence="3" id="KW-1185">Reference proteome</keyword>